<dbReference type="AlphaFoldDB" id="A0A8J3NJP1"/>
<dbReference type="InterPro" id="IPR027417">
    <property type="entry name" value="P-loop_NTPase"/>
</dbReference>
<dbReference type="Gene3D" id="3.40.50.300">
    <property type="entry name" value="P-loop containing nucleotide triphosphate hydrolases"/>
    <property type="match status" value="1"/>
</dbReference>
<comment type="caution">
    <text evidence="1">The sequence shown here is derived from an EMBL/GenBank/DDBJ whole genome shotgun (WGS) entry which is preliminary data.</text>
</comment>
<dbReference type="Proteomes" id="UP000601223">
    <property type="component" value="Unassembled WGS sequence"/>
</dbReference>
<keyword evidence="2" id="KW-1185">Reference proteome</keyword>
<protein>
    <submittedName>
        <fullName evidence="1">Uncharacterized protein</fullName>
    </submittedName>
</protein>
<accession>A0A8J3NJP1</accession>
<dbReference type="RefSeq" id="WP_203749841.1">
    <property type="nucleotide sequence ID" value="NZ_BONF01000028.1"/>
</dbReference>
<evidence type="ECO:0000313" key="2">
    <source>
        <dbReference type="Proteomes" id="UP000601223"/>
    </source>
</evidence>
<dbReference type="SUPFAM" id="SSF52540">
    <property type="entry name" value="P-loop containing nucleoside triphosphate hydrolases"/>
    <property type="match status" value="1"/>
</dbReference>
<reference evidence="1 2" key="1">
    <citation type="submission" date="2021-01" db="EMBL/GenBank/DDBJ databases">
        <title>Whole genome shotgun sequence of Catellatospora bangladeshensis NBRC 107357.</title>
        <authorList>
            <person name="Komaki H."/>
            <person name="Tamura T."/>
        </authorList>
    </citation>
    <scope>NUCLEOTIDE SEQUENCE [LARGE SCALE GENOMIC DNA]</scope>
    <source>
        <strain evidence="1 2">NBRC 107357</strain>
    </source>
</reference>
<name>A0A8J3NJP1_9ACTN</name>
<sequence>MTLIAMISAKGSPGVSTAALAFTLTWPAPVLLAECDPAGGDLLAGYLARYELPPDRGVLPLASSALRGTADQDLTGNLIDLDAPRQQRMALPGLTEPAQSASLNLAWTALGEFFSRMTTRTVLADCGRLAAAHPPWSLLAQADLVLLTLRAHSLRTVSPAVSALSALRRQLPEGFVQQHVGLLLIGGGIASREISRHLGAPVVASLPWDPQTAAALCGDGRGRRRAPLMRHGAAAYDAVTERIAAQRMDSALSRRDTEQLPVTL</sequence>
<evidence type="ECO:0000313" key="1">
    <source>
        <dbReference type="EMBL" id="GIF83262.1"/>
    </source>
</evidence>
<organism evidence="1 2">
    <name type="scientific">Catellatospora bangladeshensis</name>
    <dbReference type="NCBI Taxonomy" id="310355"/>
    <lineage>
        <taxon>Bacteria</taxon>
        <taxon>Bacillati</taxon>
        <taxon>Actinomycetota</taxon>
        <taxon>Actinomycetes</taxon>
        <taxon>Micromonosporales</taxon>
        <taxon>Micromonosporaceae</taxon>
        <taxon>Catellatospora</taxon>
    </lineage>
</organism>
<dbReference type="EMBL" id="BONF01000028">
    <property type="protein sequence ID" value="GIF83262.1"/>
    <property type="molecule type" value="Genomic_DNA"/>
</dbReference>
<proteinExistence type="predicted"/>
<gene>
    <name evidence="1" type="ORF">Cba03nite_46110</name>
</gene>